<protein>
    <submittedName>
        <fullName evidence="3">Copia-type polyprotein</fullName>
    </submittedName>
</protein>
<sequence>SKWHKEEQEEHTELEIQGAVNQESSRESDLETDSEDSEHRESTQQNEITGDHLEERSRAPPSWLKDYVRIAEVEEFHSFAVTTQCNDPETFYEAVKHSKWRKAMNVALDAIERNGTWKLTTLPEGAKVMATYSQQHGIDFSEVFASVARWDTIRNIIARTALKGWCLYQLDVKSAFLHREITEAVYIEQPPGFVKKGDEDKVYKLYKALYGLKQPHELGIAKLRSTL</sequence>
<organism evidence="3 4">
    <name type="scientific">Trifolium medium</name>
    <dbReference type="NCBI Taxonomy" id="97028"/>
    <lineage>
        <taxon>Eukaryota</taxon>
        <taxon>Viridiplantae</taxon>
        <taxon>Streptophyta</taxon>
        <taxon>Embryophyta</taxon>
        <taxon>Tracheophyta</taxon>
        <taxon>Spermatophyta</taxon>
        <taxon>Magnoliopsida</taxon>
        <taxon>eudicotyledons</taxon>
        <taxon>Gunneridae</taxon>
        <taxon>Pentapetalae</taxon>
        <taxon>rosids</taxon>
        <taxon>fabids</taxon>
        <taxon>Fabales</taxon>
        <taxon>Fabaceae</taxon>
        <taxon>Papilionoideae</taxon>
        <taxon>50 kb inversion clade</taxon>
        <taxon>NPAAA clade</taxon>
        <taxon>Hologalegina</taxon>
        <taxon>IRL clade</taxon>
        <taxon>Trifolieae</taxon>
        <taxon>Trifolium</taxon>
    </lineage>
</organism>
<comment type="caution">
    <text evidence="3">The sequence shown here is derived from an EMBL/GenBank/DDBJ whole genome shotgun (WGS) entry which is preliminary data.</text>
</comment>
<dbReference type="EMBL" id="LXQA010016756">
    <property type="protein sequence ID" value="MCH89726.1"/>
    <property type="molecule type" value="Genomic_DNA"/>
</dbReference>
<proteinExistence type="predicted"/>
<evidence type="ECO:0000313" key="3">
    <source>
        <dbReference type="EMBL" id="MCH89726.1"/>
    </source>
</evidence>
<reference evidence="3 4" key="1">
    <citation type="journal article" date="2018" name="Front. Plant Sci.">
        <title>Red Clover (Trifolium pratense) and Zigzag Clover (T. medium) - A Picture of Genomic Similarities and Differences.</title>
        <authorList>
            <person name="Dluhosova J."/>
            <person name="Istvanek J."/>
            <person name="Nedelnik J."/>
            <person name="Repkova J."/>
        </authorList>
    </citation>
    <scope>NUCLEOTIDE SEQUENCE [LARGE SCALE GENOMIC DNA]</scope>
    <source>
        <strain evidence="4">cv. 10/8</strain>
        <tissue evidence="3">Leaf</tissue>
    </source>
</reference>
<dbReference type="InterPro" id="IPR013103">
    <property type="entry name" value="RVT_2"/>
</dbReference>
<dbReference type="Pfam" id="PF07727">
    <property type="entry name" value="RVT_2"/>
    <property type="match status" value="1"/>
</dbReference>
<dbReference type="AlphaFoldDB" id="A0A392MQA4"/>
<dbReference type="Proteomes" id="UP000265520">
    <property type="component" value="Unassembled WGS sequence"/>
</dbReference>
<feature type="domain" description="Reverse transcriptase Ty1/copia-type" evidence="2">
    <location>
        <begin position="128"/>
        <end position="218"/>
    </location>
</feature>
<feature type="region of interest" description="Disordered" evidence="1">
    <location>
        <begin position="1"/>
        <end position="58"/>
    </location>
</feature>
<accession>A0A392MQA4</accession>
<feature type="compositionally biased region" description="Basic and acidic residues" evidence="1">
    <location>
        <begin position="1"/>
        <end position="14"/>
    </location>
</feature>
<evidence type="ECO:0000259" key="2">
    <source>
        <dbReference type="Pfam" id="PF07727"/>
    </source>
</evidence>
<name>A0A392MQA4_9FABA</name>
<evidence type="ECO:0000313" key="4">
    <source>
        <dbReference type="Proteomes" id="UP000265520"/>
    </source>
</evidence>
<keyword evidence="4" id="KW-1185">Reference proteome</keyword>
<feature type="non-terminal residue" evidence="3">
    <location>
        <position position="1"/>
    </location>
</feature>
<evidence type="ECO:0000256" key="1">
    <source>
        <dbReference type="SAM" id="MobiDB-lite"/>
    </source>
</evidence>
<gene>
    <name evidence="3" type="ORF">A2U01_0010627</name>
</gene>
<feature type="compositionally biased region" description="Basic and acidic residues" evidence="1">
    <location>
        <begin position="49"/>
        <end position="58"/>
    </location>
</feature>